<evidence type="ECO:0000313" key="2">
    <source>
        <dbReference type="Proteomes" id="UP001321473"/>
    </source>
</evidence>
<proteinExistence type="predicted"/>
<dbReference type="AlphaFoldDB" id="A0AAQ4EY88"/>
<sequence>MMAPKDELAELATARCDGVDNSQQQFMMGLTRLAYKDGNDIIPVPIEAQRVTSKKNAVRGVIRIDPQDDNETIFQWLRCEQAEIIKVQKMGKTDKPFITFIAVSLPKVVKYYMEIRRVEEYRGKRMVCYNCHNIAYMAKYCPEDSVCKDCGRSHTPKEECDDEPFCVSCKTSRHFAVSRASPAECRQRLLRRLQLLQRRLRPERHRKKQAVGGLT</sequence>
<organism evidence="1 2">
    <name type="scientific">Amblyomma americanum</name>
    <name type="common">Lone star tick</name>
    <dbReference type="NCBI Taxonomy" id="6943"/>
    <lineage>
        <taxon>Eukaryota</taxon>
        <taxon>Metazoa</taxon>
        <taxon>Ecdysozoa</taxon>
        <taxon>Arthropoda</taxon>
        <taxon>Chelicerata</taxon>
        <taxon>Arachnida</taxon>
        <taxon>Acari</taxon>
        <taxon>Parasitiformes</taxon>
        <taxon>Ixodida</taxon>
        <taxon>Ixodoidea</taxon>
        <taxon>Ixodidae</taxon>
        <taxon>Amblyomminae</taxon>
        <taxon>Amblyomma</taxon>
    </lineage>
</organism>
<keyword evidence="2" id="KW-1185">Reference proteome</keyword>
<gene>
    <name evidence="1" type="ORF">V5799_018958</name>
</gene>
<comment type="caution">
    <text evidence="1">The sequence shown here is derived from an EMBL/GenBank/DDBJ whole genome shotgun (WGS) entry which is preliminary data.</text>
</comment>
<dbReference type="EMBL" id="JARKHS020009530">
    <property type="protein sequence ID" value="KAK8779701.1"/>
    <property type="molecule type" value="Genomic_DNA"/>
</dbReference>
<accession>A0AAQ4EY88</accession>
<reference evidence="1 2" key="1">
    <citation type="journal article" date="2023" name="Arcadia Sci">
        <title>De novo assembly of a long-read Amblyomma americanum tick genome.</title>
        <authorList>
            <person name="Chou S."/>
            <person name="Poskanzer K.E."/>
            <person name="Rollins M."/>
            <person name="Thuy-Boun P.S."/>
        </authorList>
    </citation>
    <scope>NUCLEOTIDE SEQUENCE [LARGE SCALE GENOMIC DNA]</scope>
    <source>
        <strain evidence="1">F_SG_1</strain>
        <tissue evidence="1">Salivary glands</tissue>
    </source>
</reference>
<evidence type="ECO:0000313" key="1">
    <source>
        <dbReference type="EMBL" id="KAK8779701.1"/>
    </source>
</evidence>
<protein>
    <submittedName>
        <fullName evidence="1">Uncharacterized protein</fullName>
    </submittedName>
</protein>
<name>A0AAQ4EY88_AMBAM</name>
<dbReference type="Proteomes" id="UP001321473">
    <property type="component" value="Unassembled WGS sequence"/>
</dbReference>